<dbReference type="EMBL" id="MEWG01000004">
    <property type="protein sequence ID" value="OGC78273.1"/>
    <property type="molecule type" value="Genomic_DNA"/>
</dbReference>
<dbReference type="GO" id="GO:0006465">
    <property type="term" value="P:signal peptide processing"/>
    <property type="evidence" value="ECO:0007669"/>
    <property type="project" value="UniProtKB-UniRule"/>
</dbReference>
<dbReference type="GO" id="GO:0004252">
    <property type="term" value="F:serine-type endopeptidase activity"/>
    <property type="evidence" value="ECO:0007669"/>
    <property type="project" value="UniProtKB-UniRule"/>
</dbReference>
<evidence type="ECO:0000256" key="6">
    <source>
        <dbReference type="SAM" id="MobiDB-lite"/>
    </source>
</evidence>
<dbReference type="GO" id="GO:0009003">
    <property type="term" value="F:signal peptidase activity"/>
    <property type="evidence" value="ECO:0007669"/>
    <property type="project" value="UniProtKB-EC"/>
</dbReference>
<dbReference type="SUPFAM" id="SSF51306">
    <property type="entry name" value="LexA/Signal peptidase"/>
    <property type="match status" value="1"/>
</dbReference>
<dbReference type="Gene3D" id="2.10.109.10">
    <property type="entry name" value="Umud Fragment, subunit A"/>
    <property type="match status" value="1"/>
</dbReference>
<name>A0A1F4XB26_UNCKA</name>
<feature type="region of interest" description="Disordered" evidence="6">
    <location>
        <begin position="183"/>
        <end position="215"/>
    </location>
</feature>
<dbReference type="CDD" id="cd06530">
    <property type="entry name" value="S26_SPase_I"/>
    <property type="match status" value="1"/>
</dbReference>
<reference evidence="8 9" key="1">
    <citation type="journal article" date="2016" name="Nat. Commun.">
        <title>Thousands of microbial genomes shed light on interconnected biogeochemical processes in an aquifer system.</title>
        <authorList>
            <person name="Anantharaman K."/>
            <person name="Brown C.T."/>
            <person name="Hug L.A."/>
            <person name="Sharon I."/>
            <person name="Castelle C.J."/>
            <person name="Probst A.J."/>
            <person name="Thomas B.C."/>
            <person name="Singh A."/>
            <person name="Wilkins M.J."/>
            <person name="Karaoz U."/>
            <person name="Brodie E.L."/>
            <person name="Williams K.H."/>
            <person name="Hubbard S.S."/>
            <person name="Banfield J.F."/>
        </authorList>
    </citation>
    <scope>NUCLEOTIDE SEQUENCE [LARGE SCALE GENOMIC DNA]</scope>
</reference>
<keyword evidence="3 7" id="KW-1133">Transmembrane helix</keyword>
<comment type="subcellular location">
    <subcellularLocation>
        <location evidence="1">Membrane</location>
    </subcellularLocation>
</comment>
<organism evidence="8 9">
    <name type="scientific">candidate division WWE3 bacterium RIFOXYD1_FULL_39_9</name>
    <dbReference type="NCBI Taxonomy" id="1802649"/>
    <lineage>
        <taxon>Bacteria</taxon>
        <taxon>Katanobacteria</taxon>
    </lineage>
</organism>
<proteinExistence type="predicted"/>
<evidence type="ECO:0000256" key="2">
    <source>
        <dbReference type="ARBA" id="ARBA00022692"/>
    </source>
</evidence>
<dbReference type="AlphaFoldDB" id="A0A1F4XB26"/>
<evidence type="ECO:0000256" key="1">
    <source>
        <dbReference type="ARBA" id="ARBA00004370"/>
    </source>
</evidence>
<feature type="transmembrane region" description="Helical" evidence="7">
    <location>
        <begin position="144"/>
        <end position="165"/>
    </location>
</feature>
<dbReference type="NCBIfam" id="TIGR02228">
    <property type="entry name" value="sigpep_I_arch"/>
    <property type="match status" value="1"/>
</dbReference>
<evidence type="ECO:0000256" key="4">
    <source>
        <dbReference type="ARBA" id="ARBA00023136"/>
    </source>
</evidence>
<dbReference type="EC" id="3.4.21.89" evidence="5"/>
<evidence type="ECO:0000256" key="5">
    <source>
        <dbReference type="NCBIfam" id="TIGR02228"/>
    </source>
</evidence>
<gene>
    <name evidence="8" type="ORF">A2619_05675</name>
</gene>
<comment type="caution">
    <text evidence="8">The sequence shown here is derived from an EMBL/GenBank/DDBJ whole genome shotgun (WGS) entry which is preliminary data.</text>
</comment>
<dbReference type="GO" id="GO:0016020">
    <property type="term" value="C:membrane"/>
    <property type="evidence" value="ECO:0007669"/>
    <property type="project" value="UniProtKB-SubCell"/>
</dbReference>
<evidence type="ECO:0000256" key="3">
    <source>
        <dbReference type="ARBA" id="ARBA00022989"/>
    </source>
</evidence>
<dbReference type="PANTHER" id="PTHR10806">
    <property type="entry name" value="SIGNAL PEPTIDASE COMPLEX CATALYTIC SUBUNIT SEC11"/>
    <property type="match status" value="1"/>
</dbReference>
<dbReference type="InterPro" id="IPR019533">
    <property type="entry name" value="Peptidase_S26"/>
</dbReference>
<protein>
    <recommendedName>
        <fullName evidence="5">Signal peptidase I</fullName>
        <ecNumber evidence="5">3.4.21.89</ecNumber>
    </recommendedName>
</protein>
<keyword evidence="2 7" id="KW-0812">Transmembrane</keyword>
<feature type="transmembrane region" description="Helical" evidence="7">
    <location>
        <begin position="12"/>
        <end position="35"/>
    </location>
</feature>
<evidence type="ECO:0000313" key="9">
    <source>
        <dbReference type="Proteomes" id="UP000176815"/>
    </source>
</evidence>
<accession>A0A1F4XB26</accession>
<evidence type="ECO:0000256" key="7">
    <source>
        <dbReference type="SAM" id="Phobius"/>
    </source>
</evidence>
<dbReference type="InterPro" id="IPR036286">
    <property type="entry name" value="LexA/Signal_pep-like_sf"/>
</dbReference>
<keyword evidence="4 7" id="KW-0472">Membrane</keyword>
<evidence type="ECO:0000313" key="8">
    <source>
        <dbReference type="EMBL" id="OGC78273.1"/>
    </source>
</evidence>
<dbReference type="Proteomes" id="UP000176815">
    <property type="component" value="Unassembled WGS sequence"/>
</dbReference>
<dbReference type="InterPro" id="IPR001733">
    <property type="entry name" value="Peptidase_S26B"/>
</dbReference>
<dbReference type="PANTHER" id="PTHR10806:SF6">
    <property type="entry name" value="SIGNAL PEPTIDASE COMPLEX CATALYTIC SUBUNIT SEC11"/>
    <property type="match status" value="1"/>
</dbReference>
<sequence>MKKIKIGKPNIKTILNAIYTLFLIALFSLAILFILSRFKTPLNLMAFNVMSGSMEPDIKIGSIVFVRPADEYKTQDVITFRSRETVKTTFTHRITRIEQDPDINKLLYYTKGDANPQEDIAPVDASLVLGKVFLVLPLLGYPLAFAQTQLGFILLIVVPSTLIIYSELQNIKEELVKSILEKRDSKKKTSPMPVPEVKSVTSIADKPKRKLNVKK</sequence>